<dbReference type="Proteomes" id="UP000004968">
    <property type="component" value="Unassembled WGS sequence"/>
</dbReference>
<organism evidence="3 4">
    <name type="scientific">Hungatella hathewayi DSM 13479</name>
    <dbReference type="NCBI Taxonomy" id="566550"/>
    <lineage>
        <taxon>Bacteria</taxon>
        <taxon>Bacillati</taxon>
        <taxon>Bacillota</taxon>
        <taxon>Clostridia</taxon>
        <taxon>Lachnospirales</taxon>
        <taxon>Lachnospiraceae</taxon>
        <taxon>Hungatella</taxon>
    </lineage>
</organism>
<name>D3AK89_9FIRM</name>
<dbReference type="PROSITE" id="PS51257">
    <property type="entry name" value="PROKAR_LIPOPROTEIN"/>
    <property type="match status" value="1"/>
</dbReference>
<dbReference type="AlphaFoldDB" id="D3AK89"/>
<feature type="region of interest" description="Disordered" evidence="1">
    <location>
        <begin position="30"/>
        <end position="52"/>
    </location>
</feature>
<evidence type="ECO:0008006" key="5">
    <source>
        <dbReference type="Google" id="ProtNLM"/>
    </source>
</evidence>
<accession>D3AK89</accession>
<protein>
    <recommendedName>
        <fullName evidence="5">PsbP C-terminal domain-containing protein</fullName>
    </recommendedName>
</protein>
<comment type="caution">
    <text evidence="3">The sequence shown here is derived from an EMBL/GenBank/DDBJ whole genome shotgun (WGS) entry which is preliminary data.</text>
</comment>
<keyword evidence="2" id="KW-0732">Signal</keyword>
<reference evidence="3 4" key="1">
    <citation type="submission" date="2010-01" db="EMBL/GenBank/DDBJ databases">
        <authorList>
            <person name="Weinstock G."/>
            <person name="Sodergren E."/>
            <person name="Clifton S."/>
            <person name="Fulton L."/>
            <person name="Fulton B."/>
            <person name="Courtney L."/>
            <person name="Fronick C."/>
            <person name="Harrison M."/>
            <person name="Strong C."/>
            <person name="Farmer C."/>
            <person name="Delahaunty K."/>
            <person name="Markovic C."/>
            <person name="Hall O."/>
            <person name="Minx P."/>
            <person name="Tomlinson C."/>
            <person name="Mitreva M."/>
            <person name="Nelson J."/>
            <person name="Hou S."/>
            <person name="Wollam A."/>
            <person name="Pepin K.H."/>
            <person name="Johnson M."/>
            <person name="Bhonagiri V."/>
            <person name="Nash W.E."/>
            <person name="Warren W."/>
            <person name="Chinwalla A."/>
            <person name="Mardis E.R."/>
            <person name="Wilson R.K."/>
        </authorList>
    </citation>
    <scope>NUCLEOTIDE SEQUENCE [LARGE SCALE GENOMIC DNA]</scope>
    <source>
        <strain evidence="3 4">DSM 13479</strain>
    </source>
</reference>
<evidence type="ECO:0000313" key="4">
    <source>
        <dbReference type="Proteomes" id="UP000004968"/>
    </source>
</evidence>
<gene>
    <name evidence="3" type="ORF">CLOSTHATH_04032</name>
</gene>
<dbReference type="EMBL" id="ACIO01000340">
    <property type="protein sequence ID" value="EFC97772.1"/>
    <property type="molecule type" value="Genomic_DNA"/>
</dbReference>
<sequence>MIMKKTILVLSAAFLASVWLAACNSGNKPFPEPPEATEIKETETTAEGKKTTEFSTGSWDGYTFTSPWLNLTFTFPEDCTISTEEDIKKALGTGQEILVNNGVSNEVQYKVAEFTTAYDFMVILPDQSSNFQMVHENISVATLGKGMSAEQYLDSVKEQLGTLEDYGYEFNDYEDVNIGGQTFTKLSLSALGGALLQDYYCISKGKYISSIIASYIPDSAETVEAVMAGVTAAK</sequence>
<proteinExistence type="predicted"/>
<evidence type="ECO:0000313" key="3">
    <source>
        <dbReference type="EMBL" id="EFC97772.1"/>
    </source>
</evidence>
<feature type="signal peptide" evidence="2">
    <location>
        <begin position="1"/>
        <end position="21"/>
    </location>
</feature>
<dbReference type="HOGENOM" id="CLU_1183755_0_0_9"/>
<evidence type="ECO:0000256" key="2">
    <source>
        <dbReference type="SAM" id="SignalP"/>
    </source>
</evidence>
<feature type="chain" id="PRO_5003041730" description="PsbP C-terminal domain-containing protein" evidence="2">
    <location>
        <begin position="22"/>
        <end position="234"/>
    </location>
</feature>
<feature type="compositionally biased region" description="Basic and acidic residues" evidence="1">
    <location>
        <begin position="37"/>
        <end position="52"/>
    </location>
</feature>
<evidence type="ECO:0000256" key="1">
    <source>
        <dbReference type="SAM" id="MobiDB-lite"/>
    </source>
</evidence>